<name>A0ABQ8KJU4_9APHY</name>
<dbReference type="Proteomes" id="UP000814176">
    <property type="component" value="Unassembled WGS sequence"/>
</dbReference>
<sequence>MMGARAASLLSDGLVLALTAIKTFNRARGADLITGKGPIIKQILLRDTVLCFVLLCIVNVVGIATGHLDQFIEVLQVWTATLTSVLLSRLALDLREASAAEEGNSGEFFSRTLRNVSYAIPDEYESSDFTASGENAWELELSELTSSAVKI</sequence>
<evidence type="ECO:0000313" key="2">
    <source>
        <dbReference type="Proteomes" id="UP000814176"/>
    </source>
</evidence>
<dbReference type="EMBL" id="JADCUA010000007">
    <property type="protein sequence ID" value="KAH9838387.1"/>
    <property type="molecule type" value="Genomic_DNA"/>
</dbReference>
<evidence type="ECO:0000313" key="1">
    <source>
        <dbReference type="EMBL" id="KAH9838387.1"/>
    </source>
</evidence>
<accession>A0ABQ8KJU4</accession>
<protein>
    <submittedName>
        <fullName evidence="1">Uncharacterized protein</fullName>
    </submittedName>
</protein>
<proteinExistence type="predicted"/>
<reference evidence="1 2" key="1">
    <citation type="journal article" date="2021" name="Environ. Microbiol.">
        <title>Gene family expansions and transcriptome signatures uncover fungal adaptations to wood decay.</title>
        <authorList>
            <person name="Hage H."/>
            <person name="Miyauchi S."/>
            <person name="Viragh M."/>
            <person name="Drula E."/>
            <person name="Min B."/>
            <person name="Chaduli D."/>
            <person name="Navarro D."/>
            <person name="Favel A."/>
            <person name="Norest M."/>
            <person name="Lesage-Meessen L."/>
            <person name="Balint B."/>
            <person name="Merenyi Z."/>
            <person name="de Eugenio L."/>
            <person name="Morin E."/>
            <person name="Martinez A.T."/>
            <person name="Baldrian P."/>
            <person name="Stursova M."/>
            <person name="Martinez M.J."/>
            <person name="Novotny C."/>
            <person name="Magnuson J.K."/>
            <person name="Spatafora J.W."/>
            <person name="Maurice S."/>
            <person name="Pangilinan J."/>
            <person name="Andreopoulos W."/>
            <person name="LaButti K."/>
            <person name="Hundley H."/>
            <person name="Na H."/>
            <person name="Kuo A."/>
            <person name="Barry K."/>
            <person name="Lipzen A."/>
            <person name="Henrissat B."/>
            <person name="Riley R."/>
            <person name="Ahrendt S."/>
            <person name="Nagy L.G."/>
            <person name="Grigoriev I.V."/>
            <person name="Martin F."/>
            <person name="Rosso M.N."/>
        </authorList>
    </citation>
    <scope>NUCLEOTIDE SEQUENCE [LARGE SCALE GENOMIC DNA]</scope>
    <source>
        <strain evidence="1 2">CIRM-BRFM 1785</strain>
    </source>
</reference>
<comment type="caution">
    <text evidence="1">The sequence shown here is derived from an EMBL/GenBank/DDBJ whole genome shotgun (WGS) entry which is preliminary data.</text>
</comment>
<dbReference type="GeneID" id="71999869"/>
<gene>
    <name evidence="1" type="ORF">C8Q71DRAFT_527019</name>
</gene>
<keyword evidence="2" id="KW-1185">Reference proteome</keyword>
<organism evidence="1 2">
    <name type="scientific">Rhodofomes roseus</name>
    <dbReference type="NCBI Taxonomy" id="34475"/>
    <lineage>
        <taxon>Eukaryota</taxon>
        <taxon>Fungi</taxon>
        <taxon>Dikarya</taxon>
        <taxon>Basidiomycota</taxon>
        <taxon>Agaricomycotina</taxon>
        <taxon>Agaricomycetes</taxon>
        <taxon>Polyporales</taxon>
        <taxon>Rhodofomes</taxon>
    </lineage>
</organism>
<dbReference type="RefSeq" id="XP_047780302.1">
    <property type="nucleotide sequence ID" value="XM_047919137.1"/>
</dbReference>